<accession>A0ABU6Z3H4</accession>
<dbReference type="EMBL" id="JASCZI010271874">
    <property type="protein sequence ID" value="MED6216326.1"/>
    <property type="molecule type" value="Genomic_DNA"/>
</dbReference>
<evidence type="ECO:0000256" key="1">
    <source>
        <dbReference type="SAM" id="MobiDB-lite"/>
    </source>
</evidence>
<sequence length="110" mass="11575">MSGIPDIHKVPRRRRVLRARPRVAGSSGCSAGAGDAGGVGRRAGSMNGASQDPPSTCAADGGVPPRVMNTCHGGHRLVQVQMNLRAIELRVRLVTTVALEQYLANHLLKS</sequence>
<gene>
    <name evidence="2" type="ORF">PIB30_006611</name>
</gene>
<keyword evidence="3" id="KW-1185">Reference proteome</keyword>
<feature type="region of interest" description="Disordered" evidence="1">
    <location>
        <begin position="19"/>
        <end position="63"/>
    </location>
</feature>
<proteinExistence type="predicted"/>
<dbReference type="Proteomes" id="UP001341840">
    <property type="component" value="Unassembled WGS sequence"/>
</dbReference>
<name>A0ABU6Z3H4_9FABA</name>
<organism evidence="2 3">
    <name type="scientific">Stylosanthes scabra</name>
    <dbReference type="NCBI Taxonomy" id="79078"/>
    <lineage>
        <taxon>Eukaryota</taxon>
        <taxon>Viridiplantae</taxon>
        <taxon>Streptophyta</taxon>
        <taxon>Embryophyta</taxon>
        <taxon>Tracheophyta</taxon>
        <taxon>Spermatophyta</taxon>
        <taxon>Magnoliopsida</taxon>
        <taxon>eudicotyledons</taxon>
        <taxon>Gunneridae</taxon>
        <taxon>Pentapetalae</taxon>
        <taxon>rosids</taxon>
        <taxon>fabids</taxon>
        <taxon>Fabales</taxon>
        <taxon>Fabaceae</taxon>
        <taxon>Papilionoideae</taxon>
        <taxon>50 kb inversion clade</taxon>
        <taxon>dalbergioids sensu lato</taxon>
        <taxon>Dalbergieae</taxon>
        <taxon>Pterocarpus clade</taxon>
        <taxon>Stylosanthes</taxon>
    </lineage>
</organism>
<evidence type="ECO:0000313" key="2">
    <source>
        <dbReference type="EMBL" id="MED6216326.1"/>
    </source>
</evidence>
<protein>
    <submittedName>
        <fullName evidence="2">Uncharacterized protein</fullName>
    </submittedName>
</protein>
<comment type="caution">
    <text evidence="2">The sequence shown here is derived from an EMBL/GenBank/DDBJ whole genome shotgun (WGS) entry which is preliminary data.</text>
</comment>
<reference evidence="2 3" key="1">
    <citation type="journal article" date="2023" name="Plants (Basel)">
        <title>Bridging the Gap: Combining Genomics and Transcriptomics Approaches to Understand Stylosanthes scabra, an Orphan Legume from the Brazilian Caatinga.</title>
        <authorList>
            <person name="Ferreira-Neto J.R.C."/>
            <person name="da Silva M.D."/>
            <person name="Binneck E."/>
            <person name="de Melo N.F."/>
            <person name="da Silva R.H."/>
            <person name="de Melo A.L.T.M."/>
            <person name="Pandolfi V."/>
            <person name="Bustamante F.O."/>
            <person name="Brasileiro-Vidal A.C."/>
            <person name="Benko-Iseppon A.M."/>
        </authorList>
    </citation>
    <scope>NUCLEOTIDE SEQUENCE [LARGE SCALE GENOMIC DNA]</scope>
    <source>
        <tissue evidence="2">Leaves</tissue>
    </source>
</reference>
<evidence type="ECO:0000313" key="3">
    <source>
        <dbReference type="Proteomes" id="UP001341840"/>
    </source>
</evidence>
<feature type="compositionally biased region" description="Low complexity" evidence="1">
    <location>
        <begin position="22"/>
        <end position="33"/>
    </location>
</feature>